<dbReference type="PANTHER" id="PTHR30537">
    <property type="entry name" value="HTH-TYPE TRANSCRIPTIONAL REGULATOR"/>
    <property type="match status" value="1"/>
</dbReference>
<accession>A0A7X3MW65</accession>
<dbReference type="Pfam" id="PF03466">
    <property type="entry name" value="LysR_substrate"/>
    <property type="match status" value="1"/>
</dbReference>
<feature type="domain" description="LysR substrate-binding" evidence="2">
    <location>
        <begin position="3"/>
        <end position="198"/>
    </location>
</feature>
<dbReference type="AlphaFoldDB" id="A0A7X3MW65"/>
<dbReference type="EMBL" id="WURB01000031">
    <property type="protein sequence ID" value="MXQ14304.1"/>
    <property type="molecule type" value="Genomic_DNA"/>
</dbReference>
<keyword evidence="4" id="KW-1185">Reference proteome</keyword>
<proteinExistence type="inferred from homology"/>
<evidence type="ECO:0000313" key="3">
    <source>
        <dbReference type="EMBL" id="MXQ14304.1"/>
    </source>
</evidence>
<dbReference type="GO" id="GO:0003700">
    <property type="term" value="F:DNA-binding transcription factor activity"/>
    <property type="evidence" value="ECO:0007669"/>
    <property type="project" value="TreeGrafter"/>
</dbReference>
<dbReference type="GO" id="GO:0006351">
    <property type="term" value="P:DNA-templated transcription"/>
    <property type="evidence" value="ECO:0007669"/>
    <property type="project" value="TreeGrafter"/>
</dbReference>
<dbReference type="InterPro" id="IPR005119">
    <property type="entry name" value="LysR_subst-bd"/>
</dbReference>
<protein>
    <submittedName>
        <fullName evidence="3">LysR family transcriptional regulator</fullName>
    </submittedName>
</protein>
<dbReference type="InterPro" id="IPR058163">
    <property type="entry name" value="LysR-type_TF_proteobact-type"/>
</dbReference>
<reference evidence="3 4" key="2">
    <citation type="submission" date="2020-01" db="EMBL/GenBank/DDBJ databases">
        <title>Microvirga sp. nov., an arsenate reduction bacterium isolated from Tibet hotspring sediments.</title>
        <authorList>
            <person name="Xian W.-D."/>
            <person name="Li W.-J."/>
        </authorList>
    </citation>
    <scope>NUCLEOTIDE SEQUENCE [LARGE SCALE GENOMIC DNA]</scope>
    <source>
        <strain evidence="3 4">KCTC 23863</strain>
    </source>
</reference>
<evidence type="ECO:0000256" key="1">
    <source>
        <dbReference type="ARBA" id="ARBA00009437"/>
    </source>
</evidence>
<dbReference type="Gene3D" id="3.40.190.10">
    <property type="entry name" value="Periplasmic binding protein-like II"/>
    <property type="match status" value="2"/>
</dbReference>
<dbReference type="PANTHER" id="PTHR30537:SF74">
    <property type="entry name" value="HTH-TYPE TRANSCRIPTIONAL REGULATOR TRPI"/>
    <property type="match status" value="1"/>
</dbReference>
<dbReference type="GO" id="GO:0043565">
    <property type="term" value="F:sequence-specific DNA binding"/>
    <property type="evidence" value="ECO:0007669"/>
    <property type="project" value="TreeGrafter"/>
</dbReference>
<comment type="caution">
    <text evidence="3">The sequence shown here is derived from an EMBL/GenBank/DDBJ whole genome shotgun (WGS) entry which is preliminary data.</text>
</comment>
<sequence>METVTLSVSTGFTTHWLMPRMGKFKAAFPSVDLRFQLLNGPLGGPVDDVDLGMRFVSGSDERHEAVFVMPEILLPICTSLYLEQHIREEQGAEVAVGTVVNLSNAQPDWSGLFSPRRGGEALNSLIFSDYAVVVQAALLGQGVALGWLNVVAHWLRTKALVPARLDLMKIERLCHLVRARARPHTPIVSHICDWILSELHEDLAEIAAEYPMLNLEAELRESP</sequence>
<comment type="similarity">
    <text evidence="1">Belongs to the LysR transcriptional regulatory family.</text>
</comment>
<dbReference type="RefSeq" id="WP_160888034.1">
    <property type="nucleotide sequence ID" value="NZ_WURB01000031.1"/>
</dbReference>
<dbReference type="SUPFAM" id="SSF53850">
    <property type="entry name" value="Periplasmic binding protein-like II"/>
    <property type="match status" value="1"/>
</dbReference>
<gene>
    <name evidence="3" type="ORF">GR328_23190</name>
</gene>
<organism evidence="3 4">
    <name type="scientific">Microvirga makkahensis</name>
    <dbReference type="NCBI Taxonomy" id="1128670"/>
    <lineage>
        <taxon>Bacteria</taxon>
        <taxon>Pseudomonadati</taxon>
        <taxon>Pseudomonadota</taxon>
        <taxon>Alphaproteobacteria</taxon>
        <taxon>Hyphomicrobiales</taxon>
        <taxon>Methylobacteriaceae</taxon>
        <taxon>Microvirga</taxon>
    </lineage>
</organism>
<name>A0A7X3MW65_9HYPH</name>
<evidence type="ECO:0000313" key="4">
    <source>
        <dbReference type="Proteomes" id="UP000436483"/>
    </source>
</evidence>
<dbReference type="Proteomes" id="UP000436483">
    <property type="component" value="Unassembled WGS sequence"/>
</dbReference>
<dbReference type="OrthoDB" id="9804958at2"/>
<evidence type="ECO:0000259" key="2">
    <source>
        <dbReference type="Pfam" id="PF03466"/>
    </source>
</evidence>
<reference evidence="3 4" key="1">
    <citation type="submission" date="2019-12" db="EMBL/GenBank/DDBJ databases">
        <authorList>
            <person name="Yuan C.-G."/>
        </authorList>
    </citation>
    <scope>NUCLEOTIDE SEQUENCE [LARGE SCALE GENOMIC DNA]</scope>
    <source>
        <strain evidence="3 4">KCTC 23863</strain>
    </source>
</reference>